<organism evidence="2 3">
    <name type="scientific">Liparis tanakae</name>
    <name type="common">Tanaka's snailfish</name>
    <dbReference type="NCBI Taxonomy" id="230148"/>
    <lineage>
        <taxon>Eukaryota</taxon>
        <taxon>Metazoa</taxon>
        <taxon>Chordata</taxon>
        <taxon>Craniata</taxon>
        <taxon>Vertebrata</taxon>
        <taxon>Euteleostomi</taxon>
        <taxon>Actinopterygii</taxon>
        <taxon>Neopterygii</taxon>
        <taxon>Teleostei</taxon>
        <taxon>Neoteleostei</taxon>
        <taxon>Acanthomorphata</taxon>
        <taxon>Eupercaria</taxon>
        <taxon>Perciformes</taxon>
        <taxon>Cottioidei</taxon>
        <taxon>Cottales</taxon>
        <taxon>Liparidae</taxon>
        <taxon>Liparis</taxon>
    </lineage>
</organism>
<feature type="compositionally biased region" description="Basic and acidic residues" evidence="1">
    <location>
        <begin position="1"/>
        <end position="10"/>
    </location>
</feature>
<protein>
    <submittedName>
        <fullName evidence="2">Uncharacterized protein</fullName>
    </submittedName>
</protein>
<reference evidence="2 3" key="1">
    <citation type="submission" date="2019-03" db="EMBL/GenBank/DDBJ databases">
        <title>First draft genome of Liparis tanakae, snailfish: a comprehensive survey of snailfish specific genes.</title>
        <authorList>
            <person name="Kim W."/>
            <person name="Song I."/>
            <person name="Jeong J.-H."/>
            <person name="Kim D."/>
            <person name="Kim S."/>
            <person name="Ryu S."/>
            <person name="Song J.Y."/>
            <person name="Lee S.K."/>
        </authorList>
    </citation>
    <scope>NUCLEOTIDE SEQUENCE [LARGE SCALE GENOMIC DNA]</scope>
    <source>
        <tissue evidence="2">Muscle</tissue>
    </source>
</reference>
<evidence type="ECO:0000313" key="2">
    <source>
        <dbReference type="EMBL" id="TNN27958.1"/>
    </source>
</evidence>
<evidence type="ECO:0000313" key="3">
    <source>
        <dbReference type="Proteomes" id="UP000314294"/>
    </source>
</evidence>
<name>A0A4Z2EGR3_9TELE</name>
<comment type="caution">
    <text evidence="2">The sequence shown here is derived from an EMBL/GenBank/DDBJ whole genome shotgun (WGS) entry which is preliminary data.</text>
</comment>
<dbReference type="Proteomes" id="UP000314294">
    <property type="component" value="Unassembled WGS sequence"/>
</dbReference>
<evidence type="ECO:0000256" key="1">
    <source>
        <dbReference type="SAM" id="MobiDB-lite"/>
    </source>
</evidence>
<gene>
    <name evidence="2" type="ORF">EYF80_061894</name>
</gene>
<proteinExistence type="predicted"/>
<sequence>MDGLFRDNLARPDPPQCRFPENNLDASGTQSRRAPRPVLGETGQRGQMFGSSSNAIVLVQDNYEIRLNLCSAAPSSKAEDVPLHPA</sequence>
<keyword evidence="3" id="KW-1185">Reference proteome</keyword>
<accession>A0A4Z2EGR3</accession>
<dbReference type="AlphaFoldDB" id="A0A4Z2EGR3"/>
<dbReference type="EMBL" id="SRLO01007489">
    <property type="protein sequence ID" value="TNN27958.1"/>
    <property type="molecule type" value="Genomic_DNA"/>
</dbReference>
<feature type="region of interest" description="Disordered" evidence="1">
    <location>
        <begin position="1"/>
        <end position="47"/>
    </location>
</feature>